<proteinExistence type="predicted"/>
<feature type="region of interest" description="Disordered" evidence="1">
    <location>
        <begin position="428"/>
        <end position="448"/>
    </location>
</feature>
<accession>A0A6A7AYG8</accession>
<dbReference type="EMBL" id="MU006318">
    <property type="protein sequence ID" value="KAF2848336.1"/>
    <property type="molecule type" value="Genomic_DNA"/>
</dbReference>
<gene>
    <name evidence="2" type="ORF">T440DRAFT_365068</name>
</gene>
<feature type="region of interest" description="Disordered" evidence="1">
    <location>
        <begin position="1"/>
        <end position="112"/>
    </location>
</feature>
<feature type="region of interest" description="Disordered" evidence="1">
    <location>
        <begin position="375"/>
        <end position="412"/>
    </location>
</feature>
<organism evidence="2 3">
    <name type="scientific">Plenodomus tracheiphilus IPT5</name>
    <dbReference type="NCBI Taxonomy" id="1408161"/>
    <lineage>
        <taxon>Eukaryota</taxon>
        <taxon>Fungi</taxon>
        <taxon>Dikarya</taxon>
        <taxon>Ascomycota</taxon>
        <taxon>Pezizomycotina</taxon>
        <taxon>Dothideomycetes</taxon>
        <taxon>Pleosporomycetidae</taxon>
        <taxon>Pleosporales</taxon>
        <taxon>Pleosporineae</taxon>
        <taxon>Leptosphaeriaceae</taxon>
        <taxon>Plenodomus</taxon>
    </lineage>
</organism>
<feature type="region of interest" description="Disordered" evidence="1">
    <location>
        <begin position="608"/>
        <end position="658"/>
    </location>
</feature>
<feature type="compositionally biased region" description="Polar residues" evidence="1">
    <location>
        <begin position="51"/>
        <end position="62"/>
    </location>
</feature>
<feature type="compositionally biased region" description="Polar residues" evidence="1">
    <location>
        <begin position="144"/>
        <end position="166"/>
    </location>
</feature>
<evidence type="ECO:0000313" key="3">
    <source>
        <dbReference type="Proteomes" id="UP000799423"/>
    </source>
</evidence>
<feature type="non-terminal residue" evidence="2">
    <location>
        <position position="658"/>
    </location>
</feature>
<evidence type="ECO:0000256" key="1">
    <source>
        <dbReference type="SAM" id="MobiDB-lite"/>
    </source>
</evidence>
<reference evidence="2" key="1">
    <citation type="submission" date="2020-01" db="EMBL/GenBank/DDBJ databases">
        <authorList>
            <consortium name="DOE Joint Genome Institute"/>
            <person name="Haridas S."/>
            <person name="Albert R."/>
            <person name="Binder M."/>
            <person name="Bloem J."/>
            <person name="Labutti K."/>
            <person name="Salamov A."/>
            <person name="Andreopoulos B."/>
            <person name="Baker S.E."/>
            <person name="Barry K."/>
            <person name="Bills G."/>
            <person name="Bluhm B.H."/>
            <person name="Cannon C."/>
            <person name="Castanera R."/>
            <person name="Culley D.E."/>
            <person name="Daum C."/>
            <person name="Ezra D."/>
            <person name="Gonzalez J.B."/>
            <person name="Henrissat B."/>
            <person name="Kuo A."/>
            <person name="Liang C."/>
            <person name="Lipzen A."/>
            <person name="Lutzoni F."/>
            <person name="Magnuson J."/>
            <person name="Mondo S."/>
            <person name="Nolan M."/>
            <person name="Ohm R."/>
            <person name="Pangilinan J."/>
            <person name="Park H.-J."/>
            <person name="Ramirez L."/>
            <person name="Alfaro M."/>
            <person name="Sun H."/>
            <person name="Tritt A."/>
            <person name="Yoshinaga Y."/>
            <person name="Zwiers L.-H."/>
            <person name="Turgeon B.G."/>
            <person name="Goodwin S.B."/>
            <person name="Spatafora J.W."/>
            <person name="Crous P.W."/>
            <person name="Grigoriev I.V."/>
        </authorList>
    </citation>
    <scope>NUCLEOTIDE SEQUENCE</scope>
    <source>
        <strain evidence="2">IPT5</strain>
    </source>
</reference>
<sequence length="658" mass="71834">MTTAFTYAQTNRPDMHDTIGSPSRALPFRTDEAPAVSKENTDPHCTPPSSPTKQPRPSTPKSTPLHRRFLKEVSMSPASPGTPATPPRTPSRNQRDTLTQGRDSPIKVRPIPTKHRVSPAKLEIGQNGFYFSCEIPMSKITPKKQASPQKSSRAGTPTRRTPSPLKNETPVKRNPAKALFGTPTGKANECAKSRAGTPVMKSIAGDIPAWTSSKVHPAEALDLTSEPSAPLRIPPDCLLDIGKQVVQRTDIEAPATAFHQALSRPSSAHSAKDSRSENIGHMMARLTSGTFKTHDWAHTHQTIDPIKSPAPTPLRMASQKFYSVAPPATLKWNVEERTVVIDEPTKNTGKMSSLQTQEPYPLGSKYFDESKRVKSPASKSGVMASPKVNPAGPKVRTKKVSPLQGDTTLDDMAQVPPSPYTELLFPGPGTGLDPEATNNSSSHRSEKHLQWRGPIFSPTQSKYRRTNQHRRAGTDPEVYLAMQKDMASMGESLRRSIGSVLSFSRPNTNELPIMSNTIFMQELEAEKPKITTELKARGRLTRWNTDTPAVCPARPDTLLREKPRAATLTAPGIPMWQQSRGTPRVRVKTNSTKDVSEVAASPAKAAVVTPRSRPVKTALGKLSKAPAIPATTPRRQLRTAELATTPARPPFKSPARKQ</sequence>
<dbReference type="AlphaFoldDB" id="A0A6A7AYG8"/>
<keyword evidence="3" id="KW-1185">Reference proteome</keyword>
<evidence type="ECO:0000313" key="2">
    <source>
        <dbReference type="EMBL" id="KAF2848336.1"/>
    </source>
</evidence>
<feature type="compositionally biased region" description="Polar residues" evidence="1">
    <location>
        <begin position="1"/>
        <end position="12"/>
    </location>
</feature>
<protein>
    <submittedName>
        <fullName evidence="2">Uncharacterized protein</fullName>
    </submittedName>
</protein>
<name>A0A6A7AYG8_9PLEO</name>
<dbReference type="Proteomes" id="UP000799423">
    <property type="component" value="Unassembled WGS sequence"/>
</dbReference>
<feature type="region of interest" description="Disordered" evidence="1">
    <location>
        <begin position="140"/>
        <end position="192"/>
    </location>
</feature>
<dbReference type="OrthoDB" id="3790379at2759"/>